<reference evidence="1" key="2">
    <citation type="journal article" date="2022" name="New Phytol.">
        <title>Evolutionary transition to the ectomycorrhizal habit in the genomes of a hyperdiverse lineage of mushroom-forming fungi.</title>
        <authorList>
            <person name="Looney B."/>
            <person name="Miyauchi S."/>
            <person name="Morin E."/>
            <person name="Drula E."/>
            <person name="Courty P.E."/>
            <person name="Kohler A."/>
            <person name="Kuo A."/>
            <person name="LaButti K."/>
            <person name="Pangilinan J."/>
            <person name="Lipzen A."/>
            <person name="Riley R."/>
            <person name="Andreopoulos W."/>
            <person name="He G."/>
            <person name="Johnson J."/>
            <person name="Nolan M."/>
            <person name="Tritt A."/>
            <person name="Barry K.W."/>
            <person name="Grigoriev I.V."/>
            <person name="Nagy L.G."/>
            <person name="Hibbett D."/>
            <person name="Henrissat B."/>
            <person name="Matheny P.B."/>
            <person name="Labbe J."/>
            <person name="Martin F.M."/>
        </authorList>
    </citation>
    <scope>NUCLEOTIDE SEQUENCE</scope>
    <source>
        <strain evidence="1">FP105234-sp</strain>
    </source>
</reference>
<reference evidence="1" key="1">
    <citation type="submission" date="2021-02" db="EMBL/GenBank/DDBJ databases">
        <authorList>
            <consortium name="DOE Joint Genome Institute"/>
            <person name="Ahrendt S."/>
            <person name="Looney B.P."/>
            <person name="Miyauchi S."/>
            <person name="Morin E."/>
            <person name="Drula E."/>
            <person name="Courty P.E."/>
            <person name="Chicoki N."/>
            <person name="Fauchery L."/>
            <person name="Kohler A."/>
            <person name="Kuo A."/>
            <person name="Labutti K."/>
            <person name="Pangilinan J."/>
            <person name="Lipzen A."/>
            <person name="Riley R."/>
            <person name="Andreopoulos W."/>
            <person name="He G."/>
            <person name="Johnson J."/>
            <person name="Barry K.W."/>
            <person name="Grigoriev I.V."/>
            <person name="Nagy L."/>
            <person name="Hibbett D."/>
            <person name="Henrissat B."/>
            <person name="Matheny P.B."/>
            <person name="Labbe J."/>
            <person name="Martin F."/>
        </authorList>
    </citation>
    <scope>NUCLEOTIDE SEQUENCE</scope>
    <source>
        <strain evidence="1">FP105234-sp</strain>
    </source>
</reference>
<evidence type="ECO:0000313" key="2">
    <source>
        <dbReference type="Proteomes" id="UP000814033"/>
    </source>
</evidence>
<accession>A0ACB8RJC4</accession>
<evidence type="ECO:0000313" key="1">
    <source>
        <dbReference type="EMBL" id="KAI0043882.1"/>
    </source>
</evidence>
<comment type="caution">
    <text evidence="1">The sequence shown here is derived from an EMBL/GenBank/DDBJ whole genome shotgun (WGS) entry which is preliminary data.</text>
</comment>
<sequence>MSGARALASAARPGACGSTTILSAAYVSWDLDALLAEMQTGSPAYICVFSIHFSAPSDTDSSPFSVLLCQRSLDPFSRALHVISDSRGPTSFKSWGRRGCRAARPTNNTINKMAGVASAPTHRPASRTSELLTTCTTCAVPGAQGHPSLQWCQLGAPVYLTPDAIPESGLCRRVRRRATEVAALLAFAAVSTTSFIATGTSHAGAGARTRERAGDIAVLAVRGGLRLGEGAPRWVEAGPQLEDRVKMLLVVLAARRLADLPRAQPELREDTQDCSRAGPQDALDARIRGSTN</sequence>
<protein>
    <submittedName>
        <fullName evidence="1">Uncharacterized protein</fullName>
    </submittedName>
</protein>
<gene>
    <name evidence="1" type="ORF">FA95DRAFT_1562839</name>
</gene>
<name>A0ACB8RJC4_9AGAM</name>
<organism evidence="1 2">
    <name type="scientific">Auriscalpium vulgare</name>
    <dbReference type="NCBI Taxonomy" id="40419"/>
    <lineage>
        <taxon>Eukaryota</taxon>
        <taxon>Fungi</taxon>
        <taxon>Dikarya</taxon>
        <taxon>Basidiomycota</taxon>
        <taxon>Agaricomycotina</taxon>
        <taxon>Agaricomycetes</taxon>
        <taxon>Russulales</taxon>
        <taxon>Auriscalpiaceae</taxon>
        <taxon>Auriscalpium</taxon>
    </lineage>
</organism>
<proteinExistence type="predicted"/>
<dbReference type="EMBL" id="MU276001">
    <property type="protein sequence ID" value="KAI0043882.1"/>
    <property type="molecule type" value="Genomic_DNA"/>
</dbReference>
<dbReference type="Proteomes" id="UP000814033">
    <property type="component" value="Unassembled WGS sequence"/>
</dbReference>
<keyword evidence="2" id="KW-1185">Reference proteome</keyword>